<feature type="domain" description="T-SNARE coiled-coil homology" evidence="10">
    <location>
        <begin position="11"/>
        <end position="73"/>
    </location>
</feature>
<name>A0AA38P2X6_9AGAR</name>
<evidence type="ECO:0000256" key="1">
    <source>
        <dbReference type="ARBA" id="ARBA00004394"/>
    </source>
</evidence>
<dbReference type="Gene3D" id="1.20.5.110">
    <property type="match status" value="1"/>
</dbReference>
<feature type="transmembrane region" description="Helical" evidence="9">
    <location>
        <begin position="86"/>
        <end position="107"/>
    </location>
</feature>
<gene>
    <name evidence="11" type="ORF">F5878DRAFT_567591</name>
</gene>
<dbReference type="GO" id="GO:0015031">
    <property type="term" value="P:protein transport"/>
    <property type="evidence" value="ECO:0007669"/>
    <property type="project" value="UniProtKB-KW"/>
</dbReference>
<accession>A0AA38P2X6</accession>
<keyword evidence="3 9" id="KW-0812">Transmembrane</keyword>
<keyword evidence="7 9" id="KW-0472">Membrane</keyword>
<dbReference type="InterPro" id="IPR039899">
    <property type="entry name" value="BET1_SNARE"/>
</dbReference>
<evidence type="ECO:0000313" key="12">
    <source>
        <dbReference type="Proteomes" id="UP001163846"/>
    </source>
</evidence>
<keyword evidence="5 9" id="KW-1133">Transmembrane helix</keyword>
<evidence type="ECO:0000256" key="5">
    <source>
        <dbReference type="ARBA" id="ARBA00022989"/>
    </source>
</evidence>
<dbReference type="Proteomes" id="UP001163846">
    <property type="component" value="Unassembled WGS sequence"/>
</dbReference>
<dbReference type="CDD" id="cd15853">
    <property type="entry name" value="SNARE_Bet1"/>
    <property type="match status" value="1"/>
</dbReference>
<sequence>MSNSRGDRVEDTYERQNDQRLDELHSKIRTLRGITTDIHDDVERQNLILDDTGNSFTSFANSLAQSSRRAAHAFGLTSGGVKSWRVAMYVVGGFLGLWIMGKIWWWWSASGENAA</sequence>
<evidence type="ECO:0000256" key="4">
    <source>
        <dbReference type="ARBA" id="ARBA00022927"/>
    </source>
</evidence>
<evidence type="ECO:0000256" key="9">
    <source>
        <dbReference type="SAM" id="Phobius"/>
    </source>
</evidence>
<proteinExistence type="predicted"/>
<protein>
    <recommendedName>
        <fullName evidence="10">t-SNARE coiled-coil homology domain-containing protein</fullName>
    </recommendedName>
</protein>
<evidence type="ECO:0000256" key="3">
    <source>
        <dbReference type="ARBA" id="ARBA00022692"/>
    </source>
</evidence>
<keyword evidence="4" id="KW-0653">Protein transport</keyword>
<evidence type="ECO:0000256" key="7">
    <source>
        <dbReference type="ARBA" id="ARBA00023136"/>
    </source>
</evidence>
<comment type="subcellular location">
    <subcellularLocation>
        <location evidence="8">Endomembrane system</location>
        <topology evidence="8">Single-pass type IV membrane protein</topology>
    </subcellularLocation>
    <subcellularLocation>
        <location evidence="1">Golgi apparatus membrane</location>
    </subcellularLocation>
</comment>
<evidence type="ECO:0000256" key="2">
    <source>
        <dbReference type="ARBA" id="ARBA00022448"/>
    </source>
</evidence>
<dbReference type="GO" id="GO:0000139">
    <property type="term" value="C:Golgi membrane"/>
    <property type="evidence" value="ECO:0007669"/>
    <property type="project" value="UniProtKB-SubCell"/>
</dbReference>
<dbReference type="PANTHER" id="PTHR12791">
    <property type="entry name" value="GOLGI SNARE BET1-RELATED"/>
    <property type="match status" value="1"/>
</dbReference>
<keyword evidence="2" id="KW-0813">Transport</keyword>
<dbReference type="AlphaFoldDB" id="A0AA38P2X6"/>
<evidence type="ECO:0000313" key="11">
    <source>
        <dbReference type="EMBL" id="KAJ3835146.1"/>
    </source>
</evidence>
<dbReference type="InterPro" id="IPR000727">
    <property type="entry name" value="T_SNARE_dom"/>
</dbReference>
<evidence type="ECO:0000256" key="8">
    <source>
        <dbReference type="ARBA" id="ARBA00046280"/>
    </source>
</evidence>
<evidence type="ECO:0000259" key="10">
    <source>
        <dbReference type="PROSITE" id="PS50192"/>
    </source>
</evidence>
<dbReference type="SUPFAM" id="SSF58038">
    <property type="entry name" value="SNARE fusion complex"/>
    <property type="match status" value="1"/>
</dbReference>
<comment type="caution">
    <text evidence="11">The sequence shown here is derived from an EMBL/GenBank/DDBJ whole genome shotgun (WGS) entry which is preliminary data.</text>
</comment>
<dbReference type="EMBL" id="MU806442">
    <property type="protein sequence ID" value="KAJ3835146.1"/>
    <property type="molecule type" value="Genomic_DNA"/>
</dbReference>
<dbReference type="PROSITE" id="PS50192">
    <property type="entry name" value="T_SNARE"/>
    <property type="match status" value="1"/>
</dbReference>
<evidence type="ECO:0000256" key="6">
    <source>
        <dbReference type="ARBA" id="ARBA00023034"/>
    </source>
</evidence>
<keyword evidence="6" id="KW-0333">Golgi apparatus</keyword>
<organism evidence="11 12">
    <name type="scientific">Lentinula raphanica</name>
    <dbReference type="NCBI Taxonomy" id="153919"/>
    <lineage>
        <taxon>Eukaryota</taxon>
        <taxon>Fungi</taxon>
        <taxon>Dikarya</taxon>
        <taxon>Basidiomycota</taxon>
        <taxon>Agaricomycotina</taxon>
        <taxon>Agaricomycetes</taxon>
        <taxon>Agaricomycetidae</taxon>
        <taxon>Agaricales</taxon>
        <taxon>Marasmiineae</taxon>
        <taxon>Omphalotaceae</taxon>
        <taxon>Lentinula</taxon>
    </lineage>
</organism>
<reference evidence="11" key="1">
    <citation type="submission" date="2022-08" db="EMBL/GenBank/DDBJ databases">
        <authorList>
            <consortium name="DOE Joint Genome Institute"/>
            <person name="Min B."/>
            <person name="Riley R."/>
            <person name="Sierra-Patev S."/>
            <person name="Naranjo-Ortiz M."/>
            <person name="Looney B."/>
            <person name="Konkel Z."/>
            <person name="Slot J.C."/>
            <person name="Sakamoto Y."/>
            <person name="Steenwyk J.L."/>
            <person name="Rokas A."/>
            <person name="Carro J."/>
            <person name="Camarero S."/>
            <person name="Ferreira P."/>
            <person name="Molpeceres G."/>
            <person name="Ruiz-Duenas F.J."/>
            <person name="Serrano A."/>
            <person name="Henrissat B."/>
            <person name="Drula E."/>
            <person name="Hughes K.W."/>
            <person name="Mata J.L."/>
            <person name="Ishikawa N.K."/>
            <person name="Vargas-Isla R."/>
            <person name="Ushijima S."/>
            <person name="Smith C.A."/>
            <person name="Ahrendt S."/>
            <person name="Andreopoulos W."/>
            <person name="He G."/>
            <person name="Labutti K."/>
            <person name="Lipzen A."/>
            <person name="Ng V."/>
            <person name="Sandor L."/>
            <person name="Barry K."/>
            <person name="Martinez A.T."/>
            <person name="Xiao Y."/>
            <person name="Gibbons J.G."/>
            <person name="Terashima K."/>
            <person name="Hibbett D.S."/>
            <person name="Grigoriev I.V."/>
        </authorList>
    </citation>
    <scope>NUCLEOTIDE SEQUENCE</scope>
    <source>
        <strain evidence="11">TFB9207</strain>
    </source>
</reference>
<keyword evidence="12" id="KW-1185">Reference proteome</keyword>
<dbReference type="SMART" id="SM00397">
    <property type="entry name" value="t_SNARE"/>
    <property type="match status" value="1"/>
</dbReference>